<evidence type="ECO:0000256" key="1">
    <source>
        <dbReference type="SAM" id="MobiDB-lite"/>
    </source>
</evidence>
<keyword evidence="3" id="KW-1185">Reference proteome</keyword>
<evidence type="ECO:0000313" key="2">
    <source>
        <dbReference type="EMBL" id="SIT50793.1"/>
    </source>
</evidence>
<sequence length="242" mass="26345">MEPHGSNNRPDEQPDNVHVSRQRTLPASSDHCGHRGPAVNCDRLRCRRRVRFQASPGSRGLGWTRATARIPPAASHVCWASPSAGTVICDASSCRVNARCGYGKTSTQRSGPAVAAAARRAPAHTHCDLRTGKQARTHCMGCHAQWYRISAPVPHLSTSECPDRNFPPQLAQLNSMAQTTTRRFPKPVWTFGSQHVAQLIGMGACNYIMQARSGSKRITTGRIDKRESSTATSPRLRFAGGP</sequence>
<comment type="caution">
    <text evidence="2">The sequence shown here is derived from an EMBL/GenBank/DDBJ whole genome shotgun (WGS) entry which is preliminary data.</text>
</comment>
<evidence type="ECO:0000313" key="3">
    <source>
        <dbReference type="Proteomes" id="UP000195569"/>
    </source>
</evidence>
<feature type="region of interest" description="Disordered" evidence="1">
    <location>
        <begin position="218"/>
        <end position="242"/>
    </location>
</feature>
<dbReference type="Proteomes" id="UP000195569">
    <property type="component" value="Unassembled WGS sequence"/>
</dbReference>
<reference evidence="2" key="1">
    <citation type="submission" date="2016-12" db="EMBL/GenBank/DDBJ databases">
        <authorList>
            <person name="Moulin L."/>
        </authorList>
    </citation>
    <scope>NUCLEOTIDE SEQUENCE [LARGE SCALE GENOMIC DNA]</scope>
    <source>
        <strain evidence="2">STM 7183</strain>
    </source>
</reference>
<proteinExistence type="predicted"/>
<gene>
    <name evidence="2" type="ORF">BN2476_940038</name>
</gene>
<feature type="region of interest" description="Disordered" evidence="1">
    <location>
        <begin position="1"/>
        <end position="33"/>
    </location>
</feature>
<accession>A0A1N7STJ5</accession>
<dbReference type="EMBL" id="CYGY02000094">
    <property type="protein sequence ID" value="SIT50793.1"/>
    <property type="molecule type" value="Genomic_DNA"/>
</dbReference>
<dbReference type="AlphaFoldDB" id="A0A1N7STJ5"/>
<organism evidence="2 3">
    <name type="scientific">Paraburkholderia piptadeniae</name>
    <dbReference type="NCBI Taxonomy" id="1701573"/>
    <lineage>
        <taxon>Bacteria</taxon>
        <taxon>Pseudomonadati</taxon>
        <taxon>Pseudomonadota</taxon>
        <taxon>Betaproteobacteria</taxon>
        <taxon>Burkholderiales</taxon>
        <taxon>Burkholderiaceae</taxon>
        <taxon>Paraburkholderia</taxon>
    </lineage>
</organism>
<protein>
    <submittedName>
        <fullName evidence="2">Uncharacterized protein</fullName>
    </submittedName>
</protein>
<name>A0A1N7STJ5_9BURK</name>